<keyword evidence="2" id="KW-1185">Reference proteome</keyword>
<name>A0ABW0P077_9HYPH</name>
<organism evidence="1 2">
    <name type="scientific">Bosea massiliensis</name>
    <dbReference type="NCBI Taxonomy" id="151419"/>
    <lineage>
        <taxon>Bacteria</taxon>
        <taxon>Pseudomonadati</taxon>
        <taxon>Pseudomonadota</taxon>
        <taxon>Alphaproteobacteria</taxon>
        <taxon>Hyphomicrobiales</taxon>
        <taxon>Boseaceae</taxon>
        <taxon>Bosea</taxon>
    </lineage>
</organism>
<dbReference type="EMBL" id="JBHSLU010000017">
    <property type="protein sequence ID" value="MFC5505467.1"/>
    <property type="molecule type" value="Genomic_DNA"/>
</dbReference>
<proteinExistence type="predicted"/>
<protein>
    <recommendedName>
        <fullName evidence="3">Winged helix DNA-binding domain-containing protein</fullName>
    </recommendedName>
</protein>
<gene>
    <name evidence="1" type="ORF">ACFPN9_09380</name>
</gene>
<reference evidence="2" key="1">
    <citation type="journal article" date="2019" name="Int. J. Syst. Evol. Microbiol.">
        <title>The Global Catalogue of Microorganisms (GCM) 10K type strain sequencing project: providing services to taxonomists for standard genome sequencing and annotation.</title>
        <authorList>
            <consortium name="The Broad Institute Genomics Platform"/>
            <consortium name="The Broad Institute Genome Sequencing Center for Infectious Disease"/>
            <person name="Wu L."/>
            <person name="Ma J."/>
        </authorList>
    </citation>
    <scope>NUCLEOTIDE SEQUENCE [LARGE SCALE GENOMIC DNA]</scope>
    <source>
        <strain evidence="2">CCUG 43117</strain>
    </source>
</reference>
<evidence type="ECO:0000313" key="1">
    <source>
        <dbReference type="EMBL" id="MFC5505467.1"/>
    </source>
</evidence>
<evidence type="ECO:0008006" key="3">
    <source>
        <dbReference type="Google" id="ProtNLM"/>
    </source>
</evidence>
<accession>A0ABW0P077</accession>
<sequence length="140" mass="15541">MSADKHRSLARRIAWLRYFSAIGADGSIACHRRITGVKNYPHVTVDLLRLEHDGLVRRSRVKLGWFVGNGTATAFEATASGLAVLHEALVKHGKDFGPQSLVHATQSDRPNKHQRALRSLLPWERAKTVRASRRGLSIAS</sequence>
<comment type="caution">
    <text evidence="1">The sequence shown here is derived from an EMBL/GenBank/DDBJ whole genome shotgun (WGS) entry which is preliminary data.</text>
</comment>
<dbReference type="RefSeq" id="WP_068308061.1">
    <property type="nucleotide sequence ID" value="NZ_JBHSLU010000017.1"/>
</dbReference>
<evidence type="ECO:0000313" key="2">
    <source>
        <dbReference type="Proteomes" id="UP001596060"/>
    </source>
</evidence>
<dbReference type="Proteomes" id="UP001596060">
    <property type="component" value="Unassembled WGS sequence"/>
</dbReference>